<dbReference type="Gene3D" id="1.10.340.30">
    <property type="entry name" value="Hypothetical protein, domain 2"/>
    <property type="match status" value="1"/>
</dbReference>
<dbReference type="GO" id="GO:0003824">
    <property type="term" value="F:catalytic activity"/>
    <property type="evidence" value="ECO:0007669"/>
    <property type="project" value="InterPro"/>
</dbReference>
<dbReference type="EMBL" id="CP165735">
    <property type="protein sequence ID" value="XDV71894.1"/>
    <property type="molecule type" value="Genomic_DNA"/>
</dbReference>
<evidence type="ECO:0000313" key="1">
    <source>
        <dbReference type="EMBL" id="XDV71894.1"/>
    </source>
</evidence>
<protein>
    <submittedName>
        <fullName evidence="1">HhH-GPD-type base excision DNA repair protein</fullName>
    </submittedName>
</protein>
<dbReference type="AlphaFoldDB" id="A0AB39YQ18"/>
<reference evidence="1" key="1">
    <citation type="submission" date="2024-07" db="EMBL/GenBank/DDBJ databases">
        <authorList>
            <person name="Li J."/>
            <person name="Wei H."/>
            <person name="Ma J."/>
        </authorList>
    </citation>
    <scope>NUCLEOTIDE SEQUENCE</scope>
    <source>
        <strain evidence="1">AMU7</strain>
    </source>
</reference>
<dbReference type="RefSeq" id="WP_369745767.1">
    <property type="nucleotide sequence ID" value="NZ_CP165735.1"/>
</dbReference>
<dbReference type="NCBIfam" id="TIGR03252">
    <property type="entry name" value="HhH-GPD-type base excision DNA repair protein"/>
    <property type="match status" value="1"/>
</dbReference>
<name>A0AB39YQ18_9MICC</name>
<accession>A0AB39YQ18</accession>
<organism evidence="1">
    <name type="scientific">Paenarthrobacter sp. AMU7</name>
    <dbReference type="NCBI Taxonomy" id="3162492"/>
    <lineage>
        <taxon>Bacteria</taxon>
        <taxon>Bacillati</taxon>
        <taxon>Actinomycetota</taxon>
        <taxon>Actinomycetes</taxon>
        <taxon>Micrococcales</taxon>
        <taxon>Micrococcaceae</taxon>
        <taxon>Paenarthrobacter</taxon>
    </lineage>
</organism>
<proteinExistence type="predicted"/>
<sequence>MERMELHITGDAAADRLLSDDAFALLTGMLLDQQVTMESAFAGPEKIRARLGSLDPATIAEHDPIGFVEVFKEKPAVHRFPGSMAGRVQALAETVHSDWNGDAASIWTRGNPDGPEVLRRLKALPGFGEQKAKIFLALLGKQCGLQADGWREAAGHYGEEGSYLSVADIVDPQSLIKVRASKQAAKAAAKAAKSSNA</sequence>
<dbReference type="InterPro" id="IPR017658">
    <property type="entry name" value="HhH-GPD_base_excis"/>
</dbReference>
<gene>
    <name evidence="1" type="ORF">ABQM86_01490</name>
</gene>
<dbReference type="GO" id="GO:0006281">
    <property type="term" value="P:DNA repair"/>
    <property type="evidence" value="ECO:0007669"/>
    <property type="project" value="InterPro"/>
</dbReference>
<dbReference type="SUPFAM" id="SSF48150">
    <property type="entry name" value="DNA-glycosylase"/>
    <property type="match status" value="1"/>
</dbReference>
<dbReference type="InterPro" id="IPR011257">
    <property type="entry name" value="DNA_glycosylase"/>
</dbReference>